<keyword evidence="1" id="KW-0812">Transmembrane</keyword>
<sequence length="94" mass="10378">MSTTATAAIAVYALINLISLAAYGWDKHKAVKDKWRTPEKTLILLGLVGPWGAVIGMNLFHHKTRKTKFKANYVFLVLHVIVICLIAGGYVRIG</sequence>
<name>A0A3G3IGH4_9ARCH</name>
<evidence type="ECO:0000256" key="1">
    <source>
        <dbReference type="SAM" id="Phobius"/>
    </source>
</evidence>
<dbReference type="OMA" id="KWRISEQ"/>
<dbReference type="Pfam" id="PF06961">
    <property type="entry name" value="DUF1294"/>
    <property type="match status" value="1"/>
</dbReference>
<proteinExistence type="predicted"/>
<dbReference type="AlphaFoldDB" id="A0A3G3IGH4"/>
<accession>A0A3G3IGH4</accession>
<organism evidence="2 3">
    <name type="scientific">Methanomethylophilus alvi</name>
    <dbReference type="NCBI Taxonomy" id="1291540"/>
    <lineage>
        <taxon>Archaea</taxon>
        <taxon>Methanobacteriati</taxon>
        <taxon>Thermoplasmatota</taxon>
        <taxon>Thermoplasmata</taxon>
        <taxon>Methanomassiliicoccales</taxon>
        <taxon>Methanomethylophilaceae</taxon>
        <taxon>Methanomethylophilus</taxon>
    </lineage>
</organism>
<protein>
    <recommendedName>
        <fullName evidence="4">DUF1294 domain-containing protein</fullName>
    </recommendedName>
</protein>
<dbReference type="GeneID" id="41321607"/>
<evidence type="ECO:0008006" key="4">
    <source>
        <dbReference type="Google" id="ProtNLM"/>
    </source>
</evidence>
<keyword evidence="1" id="KW-1133">Transmembrane helix</keyword>
<feature type="transmembrane region" description="Helical" evidence="1">
    <location>
        <begin position="7"/>
        <end position="25"/>
    </location>
</feature>
<dbReference type="InterPro" id="IPR010718">
    <property type="entry name" value="DUF1294"/>
</dbReference>
<feature type="transmembrane region" description="Helical" evidence="1">
    <location>
        <begin position="73"/>
        <end position="93"/>
    </location>
</feature>
<dbReference type="EMBL" id="CP017686">
    <property type="protein sequence ID" value="AYQ54973.1"/>
    <property type="molecule type" value="Genomic_DNA"/>
</dbReference>
<dbReference type="RefSeq" id="WP_015504708.1">
    <property type="nucleotide sequence ID" value="NZ_CAYARL010000006.1"/>
</dbReference>
<reference evidence="2 3" key="1">
    <citation type="submission" date="2016-10" db="EMBL/GenBank/DDBJ databases">
        <title>Complete genome of the TMA-utilizing, human hosted archaeon Methanomethylophilus alvus Gen. nov, sp. nov., strain Mx-05, derived from a pure culture.</title>
        <authorList>
            <person name="Brugere J.-F."/>
            <person name="Ben Hania W."/>
            <person name="Chaudhary P.P."/>
            <person name="Gaci N."/>
            <person name="Borrel G."/>
            <person name="Cao Van Tuat L."/>
            <person name="Fardeau M.-L."/>
            <person name="Harris H.M.B."/>
            <person name="O'Toole P.W."/>
            <person name="Ollivier B."/>
        </authorList>
    </citation>
    <scope>NUCLEOTIDE SEQUENCE [LARGE SCALE GENOMIC DNA]</scope>
    <source>
        <strain evidence="2 3">Mx-05</strain>
    </source>
</reference>
<keyword evidence="1" id="KW-0472">Membrane</keyword>
<evidence type="ECO:0000313" key="3">
    <source>
        <dbReference type="Proteomes" id="UP000273278"/>
    </source>
</evidence>
<evidence type="ECO:0000313" key="2">
    <source>
        <dbReference type="EMBL" id="AYQ54973.1"/>
    </source>
</evidence>
<dbReference type="Proteomes" id="UP000273278">
    <property type="component" value="Chromosome"/>
</dbReference>
<feature type="transmembrane region" description="Helical" evidence="1">
    <location>
        <begin position="41"/>
        <end position="61"/>
    </location>
</feature>
<gene>
    <name evidence="2" type="ORF">BKD89_04030</name>
</gene>